<dbReference type="OMA" id="HCAAMQV"/>
<feature type="transmembrane region" description="Helical" evidence="7">
    <location>
        <begin position="60"/>
        <end position="81"/>
    </location>
</feature>
<accession>K3W9V9</accession>
<evidence type="ECO:0000256" key="2">
    <source>
        <dbReference type="ARBA" id="ARBA00008573"/>
    </source>
</evidence>
<sequence>MSFYLLSEGLTYLSLFSGAYESLKVLSRAEKGVEMSTLCRILEFWVVLAAMTVFEQYVELFVSWFPFYYLFKCAFLGLLLVPNTKFAHVLYDGFVHPGVLWLKDEFDANVHPLLEAAVVKHGRWFHEKLLARSLALFQDDELYALERELEDKLTQIRDELRDRRHRERHTIETHRTPAIESS</sequence>
<name>K3W9V9_GLOUD</name>
<proteinExistence type="inferred from homology"/>
<comment type="subcellular location">
    <subcellularLocation>
        <location evidence="1 6">Membrane</location>
        <topology evidence="1 6">Multi-pass membrane protein</topology>
    </subcellularLocation>
</comment>
<keyword evidence="3 7" id="KW-0812">Transmembrane</keyword>
<evidence type="ECO:0008006" key="10">
    <source>
        <dbReference type="Google" id="ProtNLM"/>
    </source>
</evidence>
<dbReference type="VEuPathDB" id="FungiDB:PYU1_G001749"/>
<keyword evidence="9" id="KW-1185">Reference proteome</keyword>
<evidence type="ECO:0000256" key="1">
    <source>
        <dbReference type="ARBA" id="ARBA00004141"/>
    </source>
</evidence>
<reference evidence="9" key="1">
    <citation type="journal article" date="2010" name="Genome Biol.">
        <title>Genome sequence of the necrotrophic plant pathogen Pythium ultimum reveals original pathogenicity mechanisms and effector repertoire.</title>
        <authorList>
            <person name="Levesque C.A."/>
            <person name="Brouwer H."/>
            <person name="Cano L."/>
            <person name="Hamilton J.P."/>
            <person name="Holt C."/>
            <person name="Huitema E."/>
            <person name="Raffaele S."/>
            <person name="Robideau G.P."/>
            <person name="Thines M."/>
            <person name="Win J."/>
            <person name="Zerillo M.M."/>
            <person name="Beakes G.W."/>
            <person name="Boore J.L."/>
            <person name="Busam D."/>
            <person name="Dumas B."/>
            <person name="Ferriera S."/>
            <person name="Fuerstenberg S.I."/>
            <person name="Gachon C.M."/>
            <person name="Gaulin E."/>
            <person name="Govers F."/>
            <person name="Grenville-Briggs L."/>
            <person name="Horner N."/>
            <person name="Hostetler J."/>
            <person name="Jiang R.H."/>
            <person name="Johnson J."/>
            <person name="Krajaejun T."/>
            <person name="Lin H."/>
            <person name="Meijer H.J."/>
            <person name="Moore B."/>
            <person name="Morris P."/>
            <person name="Phuntmart V."/>
            <person name="Puiu D."/>
            <person name="Shetty J."/>
            <person name="Stajich J.E."/>
            <person name="Tripathy S."/>
            <person name="Wawra S."/>
            <person name="van West P."/>
            <person name="Whitty B.R."/>
            <person name="Coutinho P.M."/>
            <person name="Henrissat B."/>
            <person name="Martin F."/>
            <person name="Thomas P.D."/>
            <person name="Tyler B.M."/>
            <person name="De Vries R.P."/>
            <person name="Kamoun S."/>
            <person name="Yandell M."/>
            <person name="Tisserat N."/>
            <person name="Buell C.R."/>
        </authorList>
    </citation>
    <scope>NUCLEOTIDE SEQUENCE</scope>
    <source>
        <strain evidence="9">DAOM:BR144</strain>
    </source>
</reference>
<dbReference type="PANTHER" id="PTHR12300:SF161">
    <property type="entry name" value="RECEPTOR EXPRESSION-ENHANCING PROTEIN"/>
    <property type="match status" value="1"/>
</dbReference>
<evidence type="ECO:0000256" key="3">
    <source>
        <dbReference type="ARBA" id="ARBA00022692"/>
    </source>
</evidence>
<reference evidence="9" key="2">
    <citation type="submission" date="2010-04" db="EMBL/GenBank/DDBJ databases">
        <authorList>
            <person name="Buell R."/>
            <person name="Hamilton J."/>
            <person name="Hostetler J."/>
        </authorList>
    </citation>
    <scope>NUCLEOTIDE SEQUENCE [LARGE SCALE GENOMIC DNA]</scope>
    <source>
        <strain evidence="9">DAOM:BR144</strain>
    </source>
</reference>
<dbReference type="EMBL" id="GL376634">
    <property type="status" value="NOT_ANNOTATED_CDS"/>
    <property type="molecule type" value="Genomic_DNA"/>
</dbReference>
<dbReference type="InterPro" id="IPR004345">
    <property type="entry name" value="TB2_DP1_HVA22"/>
</dbReference>
<protein>
    <recommendedName>
        <fullName evidence="10">TB2/DP1/HVA22-related protein</fullName>
    </recommendedName>
</protein>
<keyword evidence="5 7" id="KW-0472">Membrane</keyword>
<dbReference type="GO" id="GO:0016020">
    <property type="term" value="C:membrane"/>
    <property type="evidence" value="ECO:0007669"/>
    <property type="project" value="UniProtKB-SubCell"/>
</dbReference>
<dbReference type="eggNOG" id="KOG1726">
    <property type="taxonomic scope" value="Eukaryota"/>
</dbReference>
<evidence type="ECO:0000256" key="7">
    <source>
        <dbReference type="SAM" id="Phobius"/>
    </source>
</evidence>
<organism evidence="8 9">
    <name type="scientific">Globisporangium ultimum (strain ATCC 200006 / CBS 805.95 / DAOM BR144)</name>
    <name type="common">Pythium ultimum</name>
    <dbReference type="NCBI Taxonomy" id="431595"/>
    <lineage>
        <taxon>Eukaryota</taxon>
        <taxon>Sar</taxon>
        <taxon>Stramenopiles</taxon>
        <taxon>Oomycota</taxon>
        <taxon>Peronosporomycetes</taxon>
        <taxon>Pythiales</taxon>
        <taxon>Pythiaceae</taxon>
        <taxon>Globisporangium</taxon>
    </lineage>
</organism>
<evidence type="ECO:0000256" key="6">
    <source>
        <dbReference type="RuleBase" id="RU362006"/>
    </source>
</evidence>
<dbReference type="HOGENOM" id="CLU_1606013_0_0_1"/>
<evidence type="ECO:0000256" key="5">
    <source>
        <dbReference type="ARBA" id="ARBA00023136"/>
    </source>
</evidence>
<evidence type="ECO:0000313" key="9">
    <source>
        <dbReference type="Proteomes" id="UP000019132"/>
    </source>
</evidence>
<dbReference type="InParanoid" id="K3W9V9"/>
<dbReference type="Proteomes" id="UP000019132">
    <property type="component" value="Unassembled WGS sequence"/>
</dbReference>
<dbReference type="AlphaFoldDB" id="K3W9V9"/>
<dbReference type="EnsemblProtists" id="PYU1_T001750">
    <property type="protein sequence ID" value="PYU1_T001750"/>
    <property type="gene ID" value="PYU1_G001749"/>
</dbReference>
<evidence type="ECO:0000256" key="4">
    <source>
        <dbReference type="ARBA" id="ARBA00022989"/>
    </source>
</evidence>
<dbReference type="PANTHER" id="PTHR12300">
    <property type="entry name" value="HVA22-LIKE PROTEINS"/>
    <property type="match status" value="1"/>
</dbReference>
<comment type="similarity">
    <text evidence="2 6">Belongs to the DP1 family.</text>
</comment>
<evidence type="ECO:0000313" key="8">
    <source>
        <dbReference type="EnsemblProtists" id="PYU1_T001750"/>
    </source>
</evidence>
<dbReference type="Pfam" id="PF03134">
    <property type="entry name" value="TB2_DP1_HVA22"/>
    <property type="match status" value="1"/>
</dbReference>
<keyword evidence="4 7" id="KW-1133">Transmembrane helix</keyword>
<reference evidence="8" key="3">
    <citation type="submission" date="2015-02" db="UniProtKB">
        <authorList>
            <consortium name="EnsemblProtists"/>
        </authorList>
    </citation>
    <scope>IDENTIFICATION</scope>
    <source>
        <strain evidence="8">DAOM BR144</strain>
    </source>
</reference>